<dbReference type="InterPro" id="IPR050654">
    <property type="entry name" value="AChE-related_enzymes"/>
</dbReference>
<feature type="domain" description="Carboxylesterase type B" evidence="3">
    <location>
        <begin position="11"/>
        <end position="303"/>
    </location>
</feature>
<organism evidence="4 5">
    <name type="scientific">Zasmidium cellare</name>
    <name type="common">Wine cellar mold</name>
    <name type="synonym">Racodium cellare</name>
    <dbReference type="NCBI Taxonomy" id="395010"/>
    <lineage>
        <taxon>Eukaryota</taxon>
        <taxon>Fungi</taxon>
        <taxon>Dikarya</taxon>
        <taxon>Ascomycota</taxon>
        <taxon>Pezizomycotina</taxon>
        <taxon>Dothideomycetes</taxon>
        <taxon>Dothideomycetidae</taxon>
        <taxon>Mycosphaerellales</taxon>
        <taxon>Mycosphaerellaceae</taxon>
        <taxon>Zasmidium</taxon>
    </lineage>
</organism>
<keyword evidence="2" id="KW-0378">Hydrolase</keyword>
<name>A0ABR0E288_ZASCE</name>
<accession>A0ABR0E288</accession>
<dbReference type="Gene3D" id="3.40.50.1820">
    <property type="entry name" value="alpha/beta hydrolase"/>
    <property type="match status" value="1"/>
</dbReference>
<keyword evidence="5" id="KW-1185">Reference proteome</keyword>
<dbReference type="InterPro" id="IPR029058">
    <property type="entry name" value="AB_hydrolase_fold"/>
</dbReference>
<evidence type="ECO:0000313" key="5">
    <source>
        <dbReference type="Proteomes" id="UP001305779"/>
    </source>
</evidence>
<comment type="caution">
    <text evidence="4">The sequence shown here is derived from an EMBL/GenBank/DDBJ whole genome shotgun (WGS) entry which is preliminary data.</text>
</comment>
<dbReference type="InterPro" id="IPR002018">
    <property type="entry name" value="CarbesteraseB"/>
</dbReference>
<proteinExistence type="inferred from homology"/>
<protein>
    <recommendedName>
        <fullName evidence="3">Carboxylesterase type B domain-containing protein</fullName>
    </recommendedName>
</protein>
<dbReference type="PANTHER" id="PTHR43918:SF4">
    <property type="entry name" value="CARBOXYLIC ESTER HYDROLASE"/>
    <property type="match status" value="1"/>
</dbReference>
<dbReference type="Pfam" id="PF00135">
    <property type="entry name" value="COesterase"/>
    <property type="match status" value="1"/>
</dbReference>
<evidence type="ECO:0000256" key="2">
    <source>
        <dbReference type="ARBA" id="ARBA00022801"/>
    </source>
</evidence>
<dbReference type="Proteomes" id="UP001305779">
    <property type="component" value="Unassembled WGS sequence"/>
</dbReference>
<dbReference type="PANTHER" id="PTHR43918">
    <property type="entry name" value="ACETYLCHOLINESTERASE"/>
    <property type="match status" value="1"/>
</dbReference>
<gene>
    <name evidence="4" type="ORF">PRZ48_013879</name>
</gene>
<evidence type="ECO:0000256" key="1">
    <source>
        <dbReference type="ARBA" id="ARBA00005964"/>
    </source>
</evidence>
<dbReference type="SUPFAM" id="SSF53474">
    <property type="entry name" value="alpha/beta-Hydrolases"/>
    <property type="match status" value="1"/>
</dbReference>
<comment type="similarity">
    <text evidence="1">Belongs to the type-B carboxylesterase/lipase family.</text>
</comment>
<sequence>MSSGTILGSCNPKISSTLNSAYDQIVANANCSHSKDTLQCLLDAPIDAIYPFETTVPNMGPVIDGGLIRRQPLLELNDGHVHRVPIIVGANSDEGLFAVNSIGGAPDDAAGLRQVLVNLLPGLNNVTIDSLLAAYPEGSQAPPYSLSPECPFCDAMEVAGISSILGDFFADAGRRYVAEKWSQMELPTYSYRFAAESSSIPISLWTGLGPGFATHGADLAYDFRLPANFTTPIRYYPPVKPVPSHEHLSRIMVTKYLSFVYSLDPNRFTSRFKIKSCTSLLTLPAPETQAWPRYDDKPVNFVLNASDEETIIRCELDDYRREAIEIWKSHALQAYYR</sequence>
<dbReference type="EMBL" id="JAXOVC010000012">
    <property type="protein sequence ID" value="KAK4495547.1"/>
    <property type="molecule type" value="Genomic_DNA"/>
</dbReference>
<evidence type="ECO:0000259" key="3">
    <source>
        <dbReference type="Pfam" id="PF00135"/>
    </source>
</evidence>
<evidence type="ECO:0000313" key="4">
    <source>
        <dbReference type="EMBL" id="KAK4495547.1"/>
    </source>
</evidence>
<reference evidence="4 5" key="1">
    <citation type="journal article" date="2023" name="G3 (Bethesda)">
        <title>A chromosome-level genome assembly of Zasmidium syzygii isolated from banana leaves.</title>
        <authorList>
            <person name="van Westerhoven A.C."/>
            <person name="Mehrabi R."/>
            <person name="Talebi R."/>
            <person name="Steentjes M.B.F."/>
            <person name="Corcolon B."/>
            <person name="Chong P.A."/>
            <person name="Kema G.H.J."/>
            <person name="Seidl M.F."/>
        </authorList>
    </citation>
    <scope>NUCLEOTIDE SEQUENCE [LARGE SCALE GENOMIC DNA]</scope>
    <source>
        <strain evidence="4 5">P124</strain>
    </source>
</reference>